<dbReference type="EMBL" id="BAAAEJ010000003">
    <property type="protein sequence ID" value="GAA0384255.1"/>
    <property type="molecule type" value="Genomic_DNA"/>
</dbReference>
<dbReference type="RefSeq" id="WP_167174593.1">
    <property type="nucleotide sequence ID" value="NZ_BAAAEJ010000003.1"/>
</dbReference>
<keyword evidence="1" id="KW-0645">Protease</keyword>
<evidence type="ECO:0000313" key="2">
    <source>
        <dbReference type="Proteomes" id="UP001500791"/>
    </source>
</evidence>
<keyword evidence="1" id="KW-0378">Hydrolase</keyword>
<dbReference type="InterPro" id="IPR021109">
    <property type="entry name" value="Peptidase_aspartic_dom_sf"/>
</dbReference>
<dbReference type="PROSITE" id="PS51257">
    <property type="entry name" value="PROKAR_LIPOPROTEIN"/>
    <property type="match status" value="1"/>
</dbReference>
<accession>A0ABP3HZU4</accession>
<evidence type="ECO:0000313" key="1">
    <source>
        <dbReference type="EMBL" id="GAA0384255.1"/>
    </source>
</evidence>
<dbReference type="InterPro" id="IPR011969">
    <property type="entry name" value="Clan_AA_Asp_peptidase_C"/>
</dbReference>
<comment type="caution">
    <text evidence="1">The sequence shown here is derived from an EMBL/GenBank/DDBJ whole genome shotgun (WGS) entry which is preliminary data.</text>
</comment>
<sequence>MIRFDTRSISIFIAAVATSVACVGALHLAYSAEPQSPVALRASSLTPIAAPAVLRAADGHYWADAAIEGQSMRMLVDTGASLVTLSRRDARKLGVIPHDSDFSQTLATAAGPVRAAPVVLRDIAIAGVQMKNVEAVIVDRDLPAPLLGMSFLGRLSAFEARPDGIVLKG</sequence>
<dbReference type="Proteomes" id="UP001500791">
    <property type="component" value="Unassembled WGS sequence"/>
</dbReference>
<organism evidence="1 2">
    <name type="scientific">Brevundimonas terrae</name>
    <dbReference type="NCBI Taxonomy" id="363631"/>
    <lineage>
        <taxon>Bacteria</taxon>
        <taxon>Pseudomonadati</taxon>
        <taxon>Pseudomonadota</taxon>
        <taxon>Alphaproteobacteria</taxon>
        <taxon>Caulobacterales</taxon>
        <taxon>Caulobacteraceae</taxon>
        <taxon>Brevundimonas</taxon>
    </lineage>
</organism>
<dbReference type="Gene3D" id="2.40.70.10">
    <property type="entry name" value="Acid Proteases"/>
    <property type="match status" value="1"/>
</dbReference>
<dbReference type="GO" id="GO:0008233">
    <property type="term" value="F:peptidase activity"/>
    <property type="evidence" value="ECO:0007669"/>
    <property type="project" value="UniProtKB-KW"/>
</dbReference>
<dbReference type="Pfam" id="PF13975">
    <property type="entry name" value="gag-asp_proteas"/>
    <property type="match status" value="1"/>
</dbReference>
<keyword evidence="2" id="KW-1185">Reference proteome</keyword>
<reference evidence="2" key="1">
    <citation type="journal article" date="2019" name="Int. J. Syst. Evol. Microbiol.">
        <title>The Global Catalogue of Microorganisms (GCM) 10K type strain sequencing project: providing services to taxonomists for standard genome sequencing and annotation.</title>
        <authorList>
            <consortium name="The Broad Institute Genomics Platform"/>
            <consortium name="The Broad Institute Genome Sequencing Center for Infectious Disease"/>
            <person name="Wu L."/>
            <person name="Ma J."/>
        </authorList>
    </citation>
    <scope>NUCLEOTIDE SEQUENCE [LARGE SCALE GENOMIC DNA]</scope>
    <source>
        <strain evidence="2">JCM 13476</strain>
    </source>
</reference>
<dbReference type="InterPro" id="IPR034122">
    <property type="entry name" value="Retropepsin-like_bacterial"/>
</dbReference>
<dbReference type="PROSITE" id="PS00141">
    <property type="entry name" value="ASP_PROTEASE"/>
    <property type="match status" value="1"/>
</dbReference>
<proteinExistence type="predicted"/>
<gene>
    <name evidence="1" type="ORF">GCM10009093_09000</name>
</gene>
<name>A0ABP3HZU4_9CAUL</name>
<dbReference type="GO" id="GO:0006508">
    <property type="term" value="P:proteolysis"/>
    <property type="evidence" value="ECO:0007669"/>
    <property type="project" value="UniProtKB-KW"/>
</dbReference>
<dbReference type="InterPro" id="IPR001969">
    <property type="entry name" value="Aspartic_peptidase_AS"/>
</dbReference>
<dbReference type="SUPFAM" id="SSF50630">
    <property type="entry name" value="Acid proteases"/>
    <property type="match status" value="1"/>
</dbReference>
<dbReference type="CDD" id="cd05483">
    <property type="entry name" value="retropepsin_like_bacteria"/>
    <property type="match status" value="1"/>
</dbReference>
<dbReference type="NCBIfam" id="TIGR02281">
    <property type="entry name" value="clan_AA_DTGA"/>
    <property type="match status" value="1"/>
</dbReference>
<protein>
    <submittedName>
        <fullName evidence="1">TIGR02281 family clan AA aspartic protease</fullName>
    </submittedName>
</protein>